<name>A0A8S0X181_CYCAE</name>
<evidence type="ECO:0000256" key="1">
    <source>
        <dbReference type="SAM" id="MobiDB-lite"/>
    </source>
</evidence>
<gene>
    <name evidence="3" type="ORF">AAE3_LOCUS6184</name>
</gene>
<dbReference type="Proteomes" id="UP000467700">
    <property type="component" value="Unassembled WGS sequence"/>
</dbReference>
<sequence>MSSNAIKFRTLILRLTIILSCWIRTYHSAFALNVTVQDTDPSIVYQPPELWHSSSDSCSSCLNPGFSASYHEAIHPDVTSDEDDSLDFSSVPSTVHSTHLLNSPPAPTVGSNDDDHQDADDHDDRKDGKDEGHSGKGRKRSFSRGLIPRLDADDPGFVDPLITFSFNFTGTAIYLFGIQPLGMGRPNEPPTNMNLTFTLDNKPAGVFHSTGVPSASGFRANTNVLSMTALEDGAHQLLVSVGRNSTFLFDHLVYTTSKTSPTSTTDSPATLLGQNSPSSSVSPSTRKHNIATFAGAVGGSVGVLAVFSLCLALSIIRRRRLAAIRDRRDRESLYTSGSDDAPHMVGPAPFVPRYFPGTVIPPDPPTYTAALASSRDGSTLSASISSTRYSSAPRSYADIPPSTPPPLLDEADMIPPPPPFPVAIRSPPAGILQEGSQIPSIPGREETSHNTAIVGVDHSNSAVAPERVPLLQSSDSDSTRRLPPPSGRPADAHETLETNSHPQRDGP</sequence>
<evidence type="ECO:0008006" key="5">
    <source>
        <dbReference type="Google" id="ProtNLM"/>
    </source>
</evidence>
<feature type="compositionally biased region" description="Basic and acidic residues" evidence="1">
    <location>
        <begin position="122"/>
        <end position="134"/>
    </location>
</feature>
<keyword evidence="4" id="KW-1185">Reference proteome</keyword>
<protein>
    <recommendedName>
        <fullName evidence="5">Transmembrane protein</fullName>
    </recommendedName>
</protein>
<keyword evidence="2" id="KW-1133">Transmembrane helix</keyword>
<evidence type="ECO:0000256" key="2">
    <source>
        <dbReference type="SAM" id="Phobius"/>
    </source>
</evidence>
<feature type="region of interest" description="Disordered" evidence="1">
    <location>
        <begin position="391"/>
        <end position="507"/>
    </location>
</feature>
<reference evidence="3 4" key="1">
    <citation type="submission" date="2020-01" db="EMBL/GenBank/DDBJ databases">
        <authorList>
            <person name="Gupta K D."/>
        </authorList>
    </citation>
    <scope>NUCLEOTIDE SEQUENCE [LARGE SCALE GENOMIC DNA]</scope>
</reference>
<keyword evidence="2" id="KW-0812">Transmembrane</keyword>
<feature type="transmembrane region" description="Helical" evidence="2">
    <location>
        <begin position="290"/>
        <end position="316"/>
    </location>
</feature>
<comment type="caution">
    <text evidence="3">The sequence shown here is derived from an EMBL/GenBank/DDBJ whole genome shotgun (WGS) entry which is preliminary data.</text>
</comment>
<organism evidence="3 4">
    <name type="scientific">Cyclocybe aegerita</name>
    <name type="common">Black poplar mushroom</name>
    <name type="synonym">Agrocybe aegerita</name>
    <dbReference type="NCBI Taxonomy" id="1973307"/>
    <lineage>
        <taxon>Eukaryota</taxon>
        <taxon>Fungi</taxon>
        <taxon>Dikarya</taxon>
        <taxon>Basidiomycota</taxon>
        <taxon>Agaricomycotina</taxon>
        <taxon>Agaricomycetes</taxon>
        <taxon>Agaricomycetidae</taxon>
        <taxon>Agaricales</taxon>
        <taxon>Agaricineae</taxon>
        <taxon>Bolbitiaceae</taxon>
        <taxon>Cyclocybe</taxon>
    </lineage>
</organism>
<dbReference type="EMBL" id="CACVBS010000042">
    <property type="protein sequence ID" value="CAA7263938.1"/>
    <property type="molecule type" value="Genomic_DNA"/>
</dbReference>
<accession>A0A8S0X181</accession>
<feature type="region of interest" description="Disordered" evidence="1">
    <location>
        <begin position="257"/>
        <end position="284"/>
    </location>
</feature>
<keyword evidence="2" id="KW-0472">Membrane</keyword>
<feature type="compositionally biased region" description="Basic and acidic residues" evidence="1">
    <location>
        <begin position="490"/>
        <end position="507"/>
    </location>
</feature>
<dbReference type="AlphaFoldDB" id="A0A8S0X181"/>
<proteinExistence type="predicted"/>
<dbReference type="OrthoDB" id="3265715at2759"/>
<evidence type="ECO:0000313" key="3">
    <source>
        <dbReference type="EMBL" id="CAA7263938.1"/>
    </source>
</evidence>
<evidence type="ECO:0000313" key="4">
    <source>
        <dbReference type="Proteomes" id="UP000467700"/>
    </source>
</evidence>
<feature type="region of interest" description="Disordered" evidence="1">
    <location>
        <begin position="95"/>
        <end position="142"/>
    </location>
</feature>